<keyword evidence="2" id="KW-0479">Metal-binding</keyword>
<keyword evidence="8" id="KW-1133">Transmembrane helix</keyword>
<dbReference type="InterPro" id="IPR036864">
    <property type="entry name" value="Zn2-C6_fun-type_DNA-bd_sf"/>
</dbReference>
<feature type="transmembrane region" description="Helical" evidence="8">
    <location>
        <begin position="485"/>
        <end position="505"/>
    </location>
</feature>
<dbReference type="Pfam" id="PF00172">
    <property type="entry name" value="Zn_clus"/>
    <property type="match status" value="1"/>
</dbReference>
<dbReference type="GO" id="GO:0005634">
    <property type="term" value="C:nucleus"/>
    <property type="evidence" value="ECO:0007669"/>
    <property type="project" value="UniProtKB-SubCell"/>
</dbReference>
<feature type="compositionally biased region" description="Acidic residues" evidence="7">
    <location>
        <begin position="214"/>
        <end position="228"/>
    </location>
</feature>
<dbReference type="SMART" id="SM00066">
    <property type="entry name" value="GAL4"/>
    <property type="match status" value="1"/>
</dbReference>
<dbReference type="GO" id="GO:0008270">
    <property type="term" value="F:zinc ion binding"/>
    <property type="evidence" value="ECO:0007669"/>
    <property type="project" value="InterPro"/>
</dbReference>
<dbReference type="GO" id="GO:0045944">
    <property type="term" value="P:positive regulation of transcription by RNA polymerase II"/>
    <property type="evidence" value="ECO:0007669"/>
    <property type="project" value="UniProtKB-ARBA"/>
</dbReference>
<dbReference type="CDD" id="cd00067">
    <property type="entry name" value="GAL4"/>
    <property type="match status" value="1"/>
</dbReference>
<evidence type="ECO:0000256" key="1">
    <source>
        <dbReference type="ARBA" id="ARBA00004123"/>
    </source>
</evidence>
<organism evidence="10 11">
    <name type="scientific">Saccharomyces uvarum</name>
    <name type="common">Yeast</name>
    <name type="synonym">Saccharomyces bayanus var. uvarum</name>
    <dbReference type="NCBI Taxonomy" id="230603"/>
    <lineage>
        <taxon>Eukaryota</taxon>
        <taxon>Fungi</taxon>
        <taxon>Dikarya</taxon>
        <taxon>Ascomycota</taxon>
        <taxon>Saccharomycotina</taxon>
        <taxon>Saccharomycetes</taxon>
        <taxon>Saccharomycetales</taxon>
        <taxon>Saccharomycetaceae</taxon>
        <taxon>Saccharomyces</taxon>
    </lineage>
</organism>
<dbReference type="InterPro" id="IPR051127">
    <property type="entry name" value="Fungal_SecMet_Regulators"/>
</dbReference>
<feature type="compositionally biased region" description="Basic and acidic residues" evidence="7">
    <location>
        <begin position="834"/>
        <end position="853"/>
    </location>
</feature>
<keyword evidence="5" id="KW-0804">Transcription</keyword>
<evidence type="ECO:0000256" key="2">
    <source>
        <dbReference type="ARBA" id="ARBA00022723"/>
    </source>
</evidence>
<dbReference type="PANTHER" id="PTHR47424">
    <property type="entry name" value="REGULATORY PROTEIN GAL4"/>
    <property type="match status" value="1"/>
</dbReference>
<accession>A0AA35J1G7</accession>
<dbReference type="InterPro" id="IPR046347">
    <property type="entry name" value="bZIP_sf"/>
</dbReference>
<feature type="domain" description="Zn(2)-C6 fungal-type" evidence="9">
    <location>
        <begin position="33"/>
        <end position="60"/>
    </location>
</feature>
<feature type="compositionally biased region" description="Low complexity" evidence="7">
    <location>
        <begin position="161"/>
        <end position="172"/>
    </location>
</feature>
<evidence type="ECO:0000313" key="10">
    <source>
        <dbReference type="EMBL" id="CAI4045416.1"/>
    </source>
</evidence>
<dbReference type="PANTHER" id="PTHR47424:SF6">
    <property type="entry name" value="PROLINE UTILIZATION TRANS-ACTIVATOR"/>
    <property type="match status" value="1"/>
</dbReference>
<keyword evidence="6" id="KW-0539">Nucleus</keyword>
<dbReference type="SUPFAM" id="SSF57959">
    <property type="entry name" value="Leucine zipper domain"/>
    <property type="match status" value="1"/>
</dbReference>
<dbReference type="Gene3D" id="1.20.5.460">
    <property type="entry name" value="Single helix bin"/>
    <property type="match status" value="1"/>
</dbReference>
<feature type="compositionally biased region" description="Polar residues" evidence="7">
    <location>
        <begin position="854"/>
        <end position="875"/>
    </location>
</feature>
<feature type="compositionally biased region" description="Polar residues" evidence="7">
    <location>
        <begin position="824"/>
        <end position="833"/>
    </location>
</feature>
<keyword evidence="8" id="KW-0812">Transmembrane</keyword>
<dbReference type="GO" id="GO:0006351">
    <property type="term" value="P:DNA-templated transcription"/>
    <property type="evidence" value="ECO:0007669"/>
    <property type="project" value="InterPro"/>
</dbReference>
<feature type="region of interest" description="Disordered" evidence="7">
    <location>
        <begin position="100"/>
        <end position="176"/>
    </location>
</feature>
<protein>
    <recommendedName>
        <fullName evidence="9">Zn(2)-C6 fungal-type domain-containing protein</fullName>
    </recommendedName>
</protein>
<proteinExistence type="predicted"/>
<evidence type="ECO:0000256" key="7">
    <source>
        <dbReference type="SAM" id="MobiDB-lite"/>
    </source>
</evidence>
<feature type="region of interest" description="Disordered" evidence="7">
    <location>
        <begin position="200"/>
        <end position="234"/>
    </location>
</feature>
<dbReference type="Gene3D" id="4.10.240.10">
    <property type="entry name" value="Zn(2)-C6 fungal-type DNA-binding domain"/>
    <property type="match status" value="1"/>
</dbReference>
<evidence type="ECO:0000256" key="6">
    <source>
        <dbReference type="ARBA" id="ARBA00023242"/>
    </source>
</evidence>
<keyword evidence="3" id="KW-0862">Zinc</keyword>
<comment type="subcellular location">
    <subcellularLocation>
        <location evidence="1">Nucleus</location>
    </subcellularLocation>
</comment>
<dbReference type="Pfam" id="PF04082">
    <property type="entry name" value="Fungal_trans"/>
    <property type="match status" value="1"/>
</dbReference>
<feature type="compositionally biased region" description="Polar residues" evidence="7">
    <location>
        <begin position="100"/>
        <end position="117"/>
    </location>
</feature>
<gene>
    <name evidence="10" type="primary">SUVC11G2010</name>
    <name evidence="10" type="ORF">SUVC_11G2010</name>
</gene>
<dbReference type="CDD" id="cd12148">
    <property type="entry name" value="fungal_TF_MHR"/>
    <property type="match status" value="1"/>
</dbReference>
<reference evidence="10" key="1">
    <citation type="submission" date="2022-10" db="EMBL/GenBank/DDBJ databases">
        <authorList>
            <person name="Byrne P K."/>
        </authorList>
    </citation>
    <scope>NUCLEOTIDE SEQUENCE</scope>
    <source>
        <strain evidence="10">CBS7001</strain>
    </source>
</reference>
<dbReference type="InterPro" id="IPR001138">
    <property type="entry name" value="Zn2Cys6_DnaBD"/>
</dbReference>
<evidence type="ECO:0000256" key="8">
    <source>
        <dbReference type="SAM" id="Phobius"/>
    </source>
</evidence>
<dbReference type="CDD" id="cd14651">
    <property type="entry name" value="ZIP_Put3"/>
    <property type="match status" value="1"/>
</dbReference>
<feature type="region of interest" description="Disordered" evidence="7">
    <location>
        <begin position="883"/>
        <end position="902"/>
    </location>
</feature>
<feature type="transmembrane region" description="Helical" evidence="8">
    <location>
        <begin position="414"/>
        <end position="434"/>
    </location>
</feature>
<name>A0AA35J1G7_SACUV</name>
<dbReference type="InterPro" id="IPR007219">
    <property type="entry name" value="XnlR_reg_dom"/>
</dbReference>
<evidence type="ECO:0000313" key="11">
    <source>
        <dbReference type="Proteomes" id="UP001162090"/>
    </source>
</evidence>
<dbReference type="SUPFAM" id="SSF57701">
    <property type="entry name" value="Zn2/Cys6 DNA-binding domain"/>
    <property type="match status" value="1"/>
</dbReference>
<dbReference type="GO" id="GO:0000981">
    <property type="term" value="F:DNA-binding transcription factor activity, RNA polymerase II-specific"/>
    <property type="evidence" value="ECO:0007669"/>
    <property type="project" value="InterPro"/>
</dbReference>
<dbReference type="SMART" id="SM00906">
    <property type="entry name" value="Fungal_trans"/>
    <property type="match status" value="1"/>
</dbReference>
<evidence type="ECO:0000256" key="5">
    <source>
        <dbReference type="ARBA" id="ARBA00023163"/>
    </source>
</evidence>
<sequence length="1004" mass="114423">MVTDQQNRHPILSKQAAYVHKQRQRKQPRSAVACLSCRKRHIKCPGGNPCQKCITSNAICEYLEPSKKIVVSTKYLQQLQNDLNDKTRENSRLRALLLEKTNSGNGDSHSHSQSTDELPNEPPISGQLKVSSAPPAPIFDLMSNSNTTSDNDDDENRNENRNSNSNNDGGSNKATLSLFSNRNYDRSLEKYYNKSIRILSPQANPNSGNNDGGNDGDDDDDDDDDEEISTNFAQRSGRLIESHNGFHYFVGSSSMTLFGLEIQSLVTKYVSVKNFKPLPINTKNDILNSNLNPTINSFINSNNYLFSSFNFLNPISKIVNLNSINDNLSPMMFKIVLKNDNDDNSTQQDEIHFQLPSYNYAKLLIDCFINYNDGCFYFFNEGLVKCGINKLYLENKWLYYDNTKKVFDNENDPILQAVWFCKILLILAVGEMYLGSINNEMLKNYSNQPKLPGSKFFQMGSKIFNCLFSSERLENVTKKGGIEVLLLYAFFLQVADYTLASYFYFGQALRTCLILGLHVDSQSDTLSRFEIEHHRRLWWTVYMFERMLSSKAGLPLSFTDYTISTELPADIDDKSSRSKNNHYVFRKAELISNCVTIVKINAQILSKLYQRQPETNIMITLKVVIKQLLQWRNNLSDFLQVDFTQKDEDFRISRLSTNMFTEYFQGINLAIRPLLFHFASIQLKRFKTSNTFINLQNYSTTVSSLLTCSLHASVNTVRSLWSLLQNNMLAMFGYMDREYLFTSSCTLLLFNTAFGVHEQTLYHLDHSLEIFTQMRNLGNIPAGLRRAQLLTLMANLDFHGIMNDLITKYNDILKFDSLNCENDNGTDNSSEIKPQNENENHNEKNNKHSHDDSSILNSDKTNSSTNLIKTESMPNMASVLPESATKSTTNDYSNGNGHDNDTNINNAEPSTFFDIITATLENSYQTTLTKKESQVMEKNMDQLDSVHNLNDDDLQQLLEDLGNIDHSDEKLWKEITDQAMWLGNTMDPTAAAGSEIDFTDYLGP</sequence>
<dbReference type="AlphaFoldDB" id="A0AA35J1G7"/>
<feature type="compositionally biased region" description="Polar residues" evidence="7">
    <location>
        <begin position="884"/>
        <end position="902"/>
    </location>
</feature>
<evidence type="ECO:0000256" key="3">
    <source>
        <dbReference type="ARBA" id="ARBA00022833"/>
    </source>
</evidence>
<evidence type="ECO:0000256" key="4">
    <source>
        <dbReference type="ARBA" id="ARBA00023015"/>
    </source>
</evidence>
<dbReference type="EMBL" id="OX365922">
    <property type="protein sequence ID" value="CAI4045416.1"/>
    <property type="molecule type" value="Genomic_DNA"/>
</dbReference>
<dbReference type="PROSITE" id="PS00463">
    <property type="entry name" value="ZN2_CY6_FUNGAL_1"/>
    <property type="match status" value="1"/>
</dbReference>
<keyword evidence="4" id="KW-0805">Transcription regulation</keyword>
<evidence type="ECO:0000259" key="9">
    <source>
        <dbReference type="PROSITE" id="PS00463"/>
    </source>
</evidence>
<feature type="region of interest" description="Disordered" evidence="7">
    <location>
        <begin position="824"/>
        <end position="876"/>
    </location>
</feature>
<dbReference type="GO" id="GO:0003677">
    <property type="term" value="F:DNA binding"/>
    <property type="evidence" value="ECO:0007669"/>
    <property type="project" value="InterPro"/>
</dbReference>
<keyword evidence="8" id="KW-0472">Membrane</keyword>
<dbReference type="Proteomes" id="UP001162090">
    <property type="component" value="Chromosome 11"/>
</dbReference>